<evidence type="ECO:0000256" key="1">
    <source>
        <dbReference type="ARBA" id="ARBA00006284"/>
    </source>
</evidence>
<gene>
    <name evidence="5" type="ORF">DD235_09005</name>
</gene>
<organism evidence="5 6">
    <name type="scientific">Corticimicrobacter populi</name>
    <dbReference type="NCBI Taxonomy" id="2175229"/>
    <lineage>
        <taxon>Bacteria</taxon>
        <taxon>Pseudomonadati</taxon>
        <taxon>Pseudomonadota</taxon>
        <taxon>Betaproteobacteria</taxon>
        <taxon>Burkholderiales</taxon>
        <taxon>Alcaligenaceae</taxon>
        <taxon>Corticimicrobacter</taxon>
    </lineage>
</organism>
<dbReference type="Gene3D" id="3.90.1510.10">
    <property type="entry name" value="Glycerate kinase, domain 2"/>
    <property type="match status" value="1"/>
</dbReference>
<dbReference type="EMBL" id="QETA01000003">
    <property type="protein sequence ID" value="PWF23121.1"/>
    <property type="molecule type" value="Genomic_DNA"/>
</dbReference>
<reference evidence="6" key="1">
    <citation type="submission" date="2018-05" db="EMBL/GenBank/DDBJ databases">
        <authorList>
            <person name="Li Y."/>
        </authorList>
    </citation>
    <scope>NUCLEOTIDE SEQUENCE [LARGE SCALE GENOMIC DNA]</scope>
    <source>
        <strain evidence="6">3d-2-2</strain>
    </source>
</reference>
<comment type="caution">
    <text evidence="5">The sequence shown here is derived from an EMBL/GenBank/DDBJ whole genome shotgun (WGS) entry which is preliminary data.</text>
</comment>
<dbReference type="Pfam" id="PF02595">
    <property type="entry name" value="Gly_kinase"/>
    <property type="match status" value="1"/>
</dbReference>
<comment type="similarity">
    <text evidence="1 4">Belongs to the glycerate kinase type-1 family.</text>
</comment>
<protein>
    <submittedName>
        <fullName evidence="5">Glycerate kinase</fullName>
    </submittedName>
</protein>
<proteinExistence type="inferred from homology"/>
<dbReference type="PANTHER" id="PTHR21599:SF0">
    <property type="entry name" value="GLYCERATE KINASE"/>
    <property type="match status" value="1"/>
</dbReference>
<name>A0A2V1K2I4_9BURK</name>
<dbReference type="GO" id="GO:0008887">
    <property type="term" value="F:glycerate kinase activity"/>
    <property type="evidence" value="ECO:0007669"/>
    <property type="project" value="UniProtKB-UniRule"/>
</dbReference>
<dbReference type="Gene3D" id="3.40.50.10350">
    <property type="entry name" value="Glycerate kinase, domain 1"/>
    <property type="match status" value="1"/>
</dbReference>
<keyword evidence="6" id="KW-1185">Reference proteome</keyword>
<keyword evidence="2 4" id="KW-0808">Transferase</keyword>
<dbReference type="InterPro" id="IPR018193">
    <property type="entry name" value="Glyc_kinase_flavodox-like_fold"/>
</dbReference>
<accession>A0A2V1K2I4</accession>
<dbReference type="RefSeq" id="WP_109061735.1">
    <property type="nucleotide sequence ID" value="NZ_QETA01000003.1"/>
</dbReference>
<sequence>MSRTAPYRIVIAPDSFKESLSAEHAAHAIAAGIRQVLPDAELLCLPMADGGEGTVDALLSVLDGERREHTVQGPDGQPVQAHWGWLPESRTALIEVAAAIGLAHAPPARRNPLTASSYGVGQQIMAALDAGAEQIILGLGGSATNDGGTGMLTALGVRLLDRHDALLLPGPGALPQLHRLDLEALDPRLANTRFHIASDVGNPLCGPQGATAIFGPQKGVRPEQVAELDGYLDHFADICHATLARDLRDHPGSGAAGGIGFAALAFFNGHFRPGVEVVAEQVRLAEALATADLAYTGEGRLDRQTLMGKTPAGVARLAQQAGCPLIALAGMLEDGYEALYDIGLSAAFSLVPGPITLEQARHDAAPLLTRAARDSARLWLAGRPRHTASMAKQG</sequence>
<dbReference type="SUPFAM" id="SSF110738">
    <property type="entry name" value="Glycerate kinase I"/>
    <property type="match status" value="1"/>
</dbReference>
<evidence type="ECO:0000313" key="6">
    <source>
        <dbReference type="Proteomes" id="UP000245212"/>
    </source>
</evidence>
<dbReference type="InterPro" id="IPR018197">
    <property type="entry name" value="Glycerate_kinase_RE-like"/>
</dbReference>
<keyword evidence="3 4" id="KW-0418">Kinase</keyword>
<dbReference type="InterPro" id="IPR036129">
    <property type="entry name" value="Glycerate_kinase_sf"/>
</dbReference>
<dbReference type="PANTHER" id="PTHR21599">
    <property type="entry name" value="GLYCERATE KINASE"/>
    <property type="match status" value="1"/>
</dbReference>
<evidence type="ECO:0000256" key="4">
    <source>
        <dbReference type="PIRNR" id="PIRNR006078"/>
    </source>
</evidence>
<evidence type="ECO:0000256" key="2">
    <source>
        <dbReference type="ARBA" id="ARBA00022679"/>
    </source>
</evidence>
<dbReference type="GO" id="GO:0031388">
    <property type="term" value="P:organic acid phosphorylation"/>
    <property type="evidence" value="ECO:0007669"/>
    <property type="project" value="UniProtKB-UniRule"/>
</dbReference>
<dbReference type="AlphaFoldDB" id="A0A2V1K2I4"/>
<dbReference type="InterPro" id="IPR004381">
    <property type="entry name" value="Glycerate_kinase"/>
</dbReference>
<dbReference type="NCBIfam" id="TIGR00045">
    <property type="entry name" value="glycerate kinase"/>
    <property type="match status" value="1"/>
</dbReference>
<evidence type="ECO:0000313" key="5">
    <source>
        <dbReference type="EMBL" id="PWF23121.1"/>
    </source>
</evidence>
<evidence type="ECO:0000256" key="3">
    <source>
        <dbReference type="ARBA" id="ARBA00022777"/>
    </source>
</evidence>
<dbReference type="PIRSF" id="PIRSF006078">
    <property type="entry name" value="GlxK"/>
    <property type="match status" value="1"/>
</dbReference>
<dbReference type="Proteomes" id="UP000245212">
    <property type="component" value="Unassembled WGS sequence"/>
</dbReference>